<keyword evidence="5 7" id="KW-1133">Transmembrane helix</keyword>
<evidence type="ECO:0000256" key="4">
    <source>
        <dbReference type="ARBA" id="ARBA00022692"/>
    </source>
</evidence>
<dbReference type="Proteomes" id="UP000256519">
    <property type="component" value="Unassembled WGS sequence"/>
</dbReference>
<keyword evidence="4 7" id="KW-0812">Transmembrane</keyword>
<sequence>MYLEIASKLLIGYLVLFTITRILGKKSIGQLNPLDFIATLLLSELLGNAIYDKNVKLTEFLFATLLWGIIIFLVEFFSYKFKNIRKITEGRPSILINKGVVEWKELKKNKVEMQELMQMLRANSVFSIQDVQYAILENNGTLSIMKKSDKEPPNRKDMNIPFEEQALPTILIKNGNLVEENLSKHHLNKQWLLDKLKQKNIYHLSDVSYAEYEVERGLFIQRFNK</sequence>
<evidence type="ECO:0000259" key="9">
    <source>
        <dbReference type="Pfam" id="PF20730"/>
    </source>
</evidence>
<evidence type="ECO:0000256" key="7">
    <source>
        <dbReference type="SAM" id="Phobius"/>
    </source>
</evidence>
<feature type="domain" description="YetF-like N-terminal transmembrane" evidence="9">
    <location>
        <begin position="2"/>
        <end position="76"/>
    </location>
</feature>
<name>A0A3D8WVA2_PRIMG</name>
<keyword evidence="6 7" id="KW-0472">Membrane</keyword>
<reference evidence="10" key="1">
    <citation type="journal article" date="2018" name="Appl. Environ. Microbiol.">
        <title>Antimicrobial susceptibility testing and tentative epidemiological cut-off values of five Bacillus species relevant for use as animal feed additives or for plant protection.</title>
        <authorList>
            <person name="Agerso Y."/>
            <person name="Stuer-Lauridsen B."/>
            <person name="Bjerre K."/>
            <person name="Jensen M.G."/>
            <person name="Johansen E."/>
            <person name="Bennedsen M."/>
            <person name="Brockmann E."/>
            <person name="Nielsen B."/>
        </authorList>
    </citation>
    <scope>NUCLEOTIDE SEQUENCE [LARGE SCALE GENOMIC DNA]</scope>
    <source>
        <strain evidence="10">CHCC20162</strain>
    </source>
</reference>
<organism evidence="10 11">
    <name type="scientific">Priestia megaterium</name>
    <name type="common">Bacillus megaterium</name>
    <dbReference type="NCBI Taxonomy" id="1404"/>
    <lineage>
        <taxon>Bacteria</taxon>
        <taxon>Bacillati</taxon>
        <taxon>Bacillota</taxon>
        <taxon>Bacilli</taxon>
        <taxon>Bacillales</taxon>
        <taxon>Bacillaceae</taxon>
        <taxon>Priestia</taxon>
    </lineage>
</organism>
<evidence type="ECO:0000313" key="11">
    <source>
        <dbReference type="Proteomes" id="UP000256519"/>
    </source>
</evidence>
<gene>
    <name evidence="10" type="ORF">C3744_26425</name>
</gene>
<dbReference type="InterPro" id="IPR007353">
    <property type="entry name" value="DUF421"/>
</dbReference>
<dbReference type="InterPro" id="IPR048454">
    <property type="entry name" value="YetF_N"/>
</dbReference>
<evidence type="ECO:0000313" key="10">
    <source>
        <dbReference type="EMBL" id="RDZ08135.1"/>
    </source>
</evidence>
<comment type="subcellular location">
    <subcellularLocation>
        <location evidence="1">Cell membrane</location>
        <topology evidence="1">Multi-pass membrane protein</topology>
    </subcellularLocation>
</comment>
<dbReference type="EMBL" id="PQWM01000048">
    <property type="protein sequence ID" value="RDZ08135.1"/>
    <property type="molecule type" value="Genomic_DNA"/>
</dbReference>
<feature type="domain" description="YetF C-terminal" evidence="8">
    <location>
        <begin position="80"/>
        <end position="213"/>
    </location>
</feature>
<comment type="caution">
    <text evidence="10">The sequence shown here is derived from an EMBL/GenBank/DDBJ whole genome shotgun (WGS) entry which is preliminary data.</text>
</comment>
<evidence type="ECO:0000256" key="6">
    <source>
        <dbReference type="ARBA" id="ARBA00023136"/>
    </source>
</evidence>
<dbReference type="InterPro" id="IPR023090">
    <property type="entry name" value="UPF0702_alpha/beta_dom_sf"/>
</dbReference>
<dbReference type="Pfam" id="PF20730">
    <property type="entry name" value="YetF_N"/>
    <property type="match status" value="1"/>
</dbReference>
<keyword evidence="3" id="KW-1003">Cell membrane</keyword>
<feature type="transmembrane region" description="Helical" evidence="7">
    <location>
        <begin position="6"/>
        <end position="24"/>
    </location>
</feature>
<evidence type="ECO:0000256" key="3">
    <source>
        <dbReference type="ARBA" id="ARBA00022475"/>
    </source>
</evidence>
<evidence type="ECO:0000256" key="2">
    <source>
        <dbReference type="ARBA" id="ARBA00006448"/>
    </source>
</evidence>
<evidence type="ECO:0000256" key="1">
    <source>
        <dbReference type="ARBA" id="ARBA00004651"/>
    </source>
</evidence>
<protein>
    <submittedName>
        <fullName evidence="10">DUF421 domain-containing protein</fullName>
    </submittedName>
</protein>
<proteinExistence type="inferred from homology"/>
<dbReference type="PANTHER" id="PTHR34582">
    <property type="entry name" value="UPF0702 TRANSMEMBRANE PROTEIN YCAP"/>
    <property type="match status" value="1"/>
</dbReference>
<feature type="transmembrane region" description="Helical" evidence="7">
    <location>
        <begin position="57"/>
        <end position="77"/>
    </location>
</feature>
<dbReference type="Gene3D" id="3.30.240.20">
    <property type="entry name" value="bsu07140 like domains"/>
    <property type="match status" value="2"/>
</dbReference>
<evidence type="ECO:0000256" key="5">
    <source>
        <dbReference type="ARBA" id="ARBA00022989"/>
    </source>
</evidence>
<dbReference type="AlphaFoldDB" id="A0A3D8WVA2"/>
<dbReference type="PANTHER" id="PTHR34582:SF5">
    <property type="entry name" value="UPF0702 TRANSMEMBRANE PROTEIN YETF"/>
    <property type="match status" value="1"/>
</dbReference>
<evidence type="ECO:0000259" key="8">
    <source>
        <dbReference type="Pfam" id="PF04239"/>
    </source>
</evidence>
<comment type="similarity">
    <text evidence="2">Belongs to the UPF0702 family.</text>
</comment>
<dbReference type="Pfam" id="PF04239">
    <property type="entry name" value="DUF421"/>
    <property type="match status" value="1"/>
</dbReference>
<accession>A0A3D8WVA2</accession>
<dbReference type="RefSeq" id="WP_116078031.1">
    <property type="nucleotide sequence ID" value="NZ_CP187635.1"/>
</dbReference>
<dbReference type="GO" id="GO:0005886">
    <property type="term" value="C:plasma membrane"/>
    <property type="evidence" value="ECO:0007669"/>
    <property type="project" value="UniProtKB-SubCell"/>
</dbReference>